<evidence type="ECO:0000256" key="6">
    <source>
        <dbReference type="ARBA" id="ARBA00022741"/>
    </source>
</evidence>
<dbReference type="InterPro" id="IPR013563">
    <property type="entry name" value="Oligopep_ABC_C"/>
</dbReference>
<proteinExistence type="inferred from homology"/>
<keyword evidence="3" id="KW-0813">Transport</keyword>
<keyword evidence="11" id="KW-0472">Membrane</keyword>
<dbReference type="CDD" id="cd03257">
    <property type="entry name" value="ABC_NikE_OppD_transporters"/>
    <property type="match status" value="1"/>
</dbReference>
<gene>
    <name evidence="17" type="ORF">A3K89_14475</name>
</gene>
<dbReference type="PROSITE" id="PS50893">
    <property type="entry name" value="ABC_TRANSPORTER_2"/>
    <property type="match status" value="1"/>
</dbReference>
<evidence type="ECO:0000256" key="15">
    <source>
        <dbReference type="ARBA" id="ARBA00048610"/>
    </source>
</evidence>
<dbReference type="Proteomes" id="UP000077519">
    <property type="component" value="Unassembled WGS sequence"/>
</dbReference>
<comment type="similarity">
    <text evidence="2">Belongs to the ABC transporter superfamily.</text>
</comment>
<dbReference type="InterPro" id="IPR003439">
    <property type="entry name" value="ABC_transporter-like_ATP-bd"/>
</dbReference>
<comment type="catalytic activity">
    <reaction evidence="15">
        <text>Ni(2+)(out) + ATP + H2O = Ni(2+)(in) + ADP + phosphate + H(+)</text>
        <dbReference type="Rhea" id="RHEA:15557"/>
        <dbReference type="ChEBI" id="CHEBI:15377"/>
        <dbReference type="ChEBI" id="CHEBI:15378"/>
        <dbReference type="ChEBI" id="CHEBI:30616"/>
        <dbReference type="ChEBI" id="CHEBI:43474"/>
        <dbReference type="ChEBI" id="CHEBI:49786"/>
        <dbReference type="ChEBI" id="CHEBI:456216"/>
        <dbReference type="EC" id="7.2.2.11"/>
    </reaction>
    <physiologicalReaction direction="left-to-right" evidence="15">
        <dbReference type="Rhea" id="RHEA:15558"/>
    </physiologicalReaction>
</comment>
<dbReference type="GO" id="GO:0015413">
    <property type="term" value="F:ABC-type nickel transporter activity"/>
    <property type="evidence" value="ECO:0007669"/>
    <property type="project" value="UniProtKB-EC"/>
</dbReference>
<dbReference type="Pfam" id="PF00005">
    <property type="entry name" value="ABC_tran"/>
    <property type="match status" value="1"/>
</dbReference>
<comment type="subunit">
    <text evidence="12">The complex is composed of two ATP-binding proteins (NikD and NikE), two transmembrane proteins (NikB and NikC) and a solute-binding protein (NikA).</text>
</comment>
<name>A0A177Y6G3_9NOCA</name>
<evidence type="ECO:0000256" key="1">
    <source>
        <dbReference type="ARBA" id="ARBA00004202"/>
    </source>
</evidence>
<dbReference type="SMART" id="SM00382">
    <property type="entry name" value="AAA"/>
    <property type="match status" value="1"/>
</dbReference>
<dbReference type="EC" id="7.2.2.11" evidence="13"/>
<evidence type="ECO:0000313" key="18">
    <source>
        <dbReference type="Proteomes" id="UP000077519"/>
    </source>
</evidence>
<evidence type="ECO:0000256" key="12">
    <source>
        <dbReference type="ARBA" id="ARBA00038669"/>
    </source>
</evidence>
<dbReference type="GO" id="GO:0015833">
    <property type="term" value="P:peptide transport"/>
    <property type="evidence" value="ECO:0007669"/>
    <property type="project" value="InterPro"/>
</dbReference>
<evidence type="ECO:0000256" key="4">
    <source>
        <dbReference type="ARBA" id="ARBA00022475"/>
    </source>
</evidence>
<evidence type="ECO:0000259" key="16">
    <source>
        <dbReference type="PROSITE" id="PS50893"/>
    </source>
</evidence>
<evidence type="ECO:0000313" key="17">
    <source>
        <dbReference type="EMBL" id="OAK51077.1"/>
    </source>
</evidence>
<dbReference type="InterPro" id="IPR050388">
    <property type="entry name" value="ABC_Ni/Peptide_Import"/>
</dbReference>
<comment type="caution">
    <text evidence="17">The sequence shown here is derived from an EMBL/GenBank/DDBJ whole genome shotgun (WGS) entry which is preliminary data.</text>
</comment>
<dbReference type="GO" id="GO:0016887">
    <property type="term" value="F:ATP hydrolysis activity"/>
    <property type="evidence" value="ECO:0007669"/>
    <property type="project" value="InterPro"/>
</dbReference>
<evidence type="ECO:0000256" key="11">
    <source>
        <dbReference type="ARBA" id="ARBA00023136"/>
    </source>
</evidence>
<keyword evidence="6" id="KW-0547">Nucleotide-binding</keyword>
<comment type="subcellular location">
    <subcellularLocation>
        <location evidence="1">Cell membrane</location>
        <topology evidence="1">Peripheral membrane protein</topology>
    </subcellularLocation>
</comment>
<dbReference type="InterPro" id="IPR003593">
    <property type="entry name" value="AAA+_ATPase"/>
</dbReference>
<dbReference type="PANTHER" id="PTHR43297">
    <property type="entry name" value="OLIGOPEPTIDE TRANSPORT ATP-BINDING PROTEIN APPD"/>
    <property type="match status" value="1"/>
</dbReference>
<evidence type="ECO:0000256" key="13">
    <source>
        <dbReference type="ARBA" id="ARBA00039098"/>
    </source>
</evidence>
<keyword evidence="7 17" id="KW-0067">ATP-binding</keyword>
<keyword evidence="10" id="KW-0921">Nickel transport</keyword>
<keyword evidence="18" id="KW-1185">Reference proteome</keyword>
<protein>
    <recommendedName>
        <fullName evidence="14">Nickel import system ATP-binding protein NikD</fullName>
        <ecNumber evidence="13">7.2.2.11</ecNumber>
    </recommendedName>
</protein>
<accession>A0A177Y6G3</accession>
<dbReference type="Pfam" id="PF08352">
    <property type="entry name" value="oligo_HPY"/>
    <property type="match status" value="1"/>
</dbReference>
<keyword evidence="5" id="KW-0533">Nickel</keyword>
<dbReference type="EMBL" id="LVHI01000041">
    <property type="protein sequence ID" value="OAK51077.1"/>
    <property type="molecule type" value="Genomic_DNA"/>
</dbReference>
<evidence type="ECO:0000256" key="5">
    <source>
        <dbReference type="ARBA" id="ARBA00022596"/>
    </source>
</evidence>
<dbReference type="GO" id="GO:0005524">
    <property type="term" value="F:ATP binding"/>
    <property type="evidence" value="ECO:0007669"/>
    <property type="project" value="UniProtKB-KW"/>
</dbReference>
<dbReference type="InterPro" id="IPR027417">
    <property type="entry name" value="P-loop_NTPase"/>
</dbReference>
<dbReference type="SUPFAM" id="SSF52540">
    <property type="entry name" value="P-loop containing nucleoside triphosphate hydrolases"/>
    <property type="match status" value="1"/>
</dbReference>
<dbReference type="Gene3D" id="3.40.50.300">
    <property type="entry name" value="P-loop containing nucleotide triphosphate hydrolases"/>
    <property type="match status" value="1"/>
</dbReference>
<dbReference type="PANTHER" id="PTHR43297:SF13">
    <property type="entry name" value="NICKEL ABC TRANSPORTER, ATP-BINDING PROTEIN"/>
    <property type="match status" value="1"/>
</dbReference>
<evidence type="ECO:0000256" key="9">
    <source>
        <dbReference type="ARBA" id="ARBA00023065"/>
    </source>
</evidence>
<evidence type="ECO:0000256" key="3">
    <source>
        <dbReference type="ARBA" id="ARBA00022448"/>
    </source>
</evidence>
<dbReference type="GO" id="GO:0005886">
    <property type="term" value="C:plasma membrane"/>
    <property type="evidence" value="ECO:0007669"/>
    <property type="project" value="UniProtKB-SubCell"/>
</dbReference>
<sequence length="303" mass="31701">MTALTIDDLTIRIPLGNGSVVHAATGVNLSVPAGTVTALVGESGCGKSILASAVMAMLPVGSRVSGSIEVTTANRTVDVFADSGFRGRDVALIPQSASSYLTPVRTARSQLDETIRVLGSRHRADELARTVGLDPADLDLYPHELSGGMAGRVAIAGALVGDPAVIVADEPTAGLDGELTDRVLRLLRRCADDGAAVLLITHDLASLMRTAVADRVAVMYASRIMETGPAALVLDEPLHDYTRDLVNALPSRGLHPMPGTPPQLTDLPGECVYHLRRPDTVMSGGPTELVTLGSRAYRTRVSA</sequence>
<feature type="domain" description="ABC transporter" evidence="16">
    <location>
        <begin position="4"/>
        <end position="246"/>
    </location>
</feature>
<evidence type="ECO:0000256" key="2">
    <source>
        <dbReference type="ARBA" id="ARBA00005417"/>
    </source>
</evidence>
<dbReference type="RefSeq" id="WP_068432446.1">
    <property type="nucleotide sequence ID" value="NZ_LVHI01000041.1"/>
</dbReference>
<evidence type="ECO:0000256" key="7">
    <source>
        <dbReference type="ARBA" id="ARBA00022840"/>
    </source>
</evidence>
<organism evidence="17 18">
    <name type="scientific">Rhodococcoides kyotonense</name>
    <dbReference type="NCBI Taxonomy" id="398843"/>
    <lineage>
        <taxon>Bacteria</taxon>
        <taxon>Bacillati</taxon>
        <taxon>Actinomycetota</taxon>
        <taxon>Actinomycetes</taxon>
        <taxon>Mycobacteriales</taxon>
        <taxon>Nocardiaceae</taxon>
        <taxon>Rhodococcoides</taxon>
    </lineage>
</organism>
<evidence type="ECO:0000256" key="10">
    <source>
        <dbReference type="ARBA" id="ARBA00023112"/>
    </source>
</evidence>
<evidence type="ECO:0000256" key="8">
    <source>
        <dbReference type="ARBA" id="ARBA00022967"/>
    </source>
</evidence>
<keyword evidence="9" id="KW-0406">Ion transport</keyword>
<dbReference type="AlphaFoldDB" id="A0A177Y6G3"/>
<evidence type="ECO:0000256" key="14">
    <source>
        <dbReference type="ARBA" id="ARBA00044143"/>
    </source>
</evidence>
<keyword evidence="4" id="KW-1003">Cell membrane</keyword>
<keyword evidence="8" id="KW-1278">Translocase</keyword>
<reference evidence="17 18" key="1">
    <citation type="submission" date="2016-03" db="EMBL/GenBank/DDBJ databases">
        <title>Genome sequence of Rhodococcus kyotonensis KB10.</title>
        <authorList>
            <person name="Jeong H."/>
            <person name="Hong C.E."/>
            <person name="Jo S.H."/>
            <person name="Park J.M."/>
        </authorList>
    </citation>
    <scope>NUCLEOTIDE SEQUENCE [LARGE SCALE GENOMIC DNA]</scope>
    <source>
        <strain evidence="17 18">KB10</strain>
    </source>
</reference>